<proteinExistence type="predicted"/>
<organism evidence="2 3">
    <name type="scientific">Strongyloides stercoralis</name>
    <name type="common">Threadworm</name>
    <dbReference type="NCBI Taxonomy" id="6248"/>
    <lineage>
        <taxon>Eukaryota</taxon>
        <taxon>Metazoa</taxon>
        <taxon>Ecdysozoa</taxon>
        <taxon>Nematoda</taxon>
        <taxon>Chromadorea</taxon>
        <taxon>Rhabditida</taxon>
        <taxon>Tylenchina</taxon>
        <taxon>Panagrolaimomorpha</taxon>
        <taxon>Strongyloidoidea</taxon>
        <taxon>Strongyloididae</taxon>
        <taxon>Strongyloides</taxon>
    </lineage>
</organism>
<feature type="compositionally biased region" description="Basic and acidic residues" evidence="1">
    <location>
        <begin position="38"/>
        <end position="51"/>
    </location>
</feature>
<evidence type="ECO:0000313" key="2">
    <source>
        <dbReference type="Proteomes" id="UP000035681"/>
    </source>
</evidence>
<dbReference type="PANTHER" id="PTHR47326">
    <property type="entry name" value="TRANSPOSABLE ELEMENT TC3 TRANSPOSASE-LIKE PROTEIN"/>
    <property type="match status" value="1"/>
</dbReference>
<dbReference type="AlphaFoldDB" id="A0AAF5DLT0"/>
<evidence type="ECO:0000313" key="3">
    <source>
        <dbReference type="WBParaSite" id="TCONS_00013538.p1"/>
    </source>
</evidence>
<reference evidence="3" key="1">
    <citation type="submission" date="2024-02" db="UniProtKB">
        <authorList>
            <consortium name="WormBaseParasite"/>
        </authorList>
    </citation>
    <scope>IDENTIFICATION</scope>
</reference>
<dbReference type="PANTHER" id="PTHR47326:SF1">
    <property type="entry name" value="HTH PSQ-TYPE DOMAIN-CONTAINING PROTEIN"/>
    <property type="match status" value="1"/>
</dbReference>
<evidence type="ECO:0000256" key="1">
    <source>
        <dbReference type="SAM" id="MobiDB-lite"/>
    </source>
</evidence>
<sequence>FFYLVQPPRRETIQELYQKLHVTGNLADLPKSGRSKSARTEENIERVRESVNADQSTSLRKRSQELCLRTSSLRNIIVNDLILKPSKIQFTHKMFESDASERLTFVRDIENLTSQDENFLDKLIMTDEAHF</sequence>
<name>A0AAF5DLT0_STRER</name>
<keyword evidence="2" id="KW-1185">Reference proteome</keyword>
<protein>
    <submittedName>
        <fullName evidence="3">Uncharacterized protein</fullName>
    </submittedName>
</protein>
<feature type="region of interest" description="Disordered" evidence="1">
    <location>
        <begin position="28"/>
        <end position="62"/>
    </location>
</feature>
<dbReference type="WBParaSite" id="TCONS_00013538.p1">
    <property type="protein sequence ID" value="TCONS_00013538.p1"/>
    <property type="gene ID" value="XLOC_008270"/>
</dbReference>
<accession>A0AAF5DLT0</accession>
<dbReference type="Proteomes" id="UP000035681">
    <property type="component" value="Unplaced"/>
</dbReference>